<dbReference type="InterPro" id="IPR011115">
    <property type="entry name" value="SecA_DEAD"/>
</dbReference>
<feature type="domain" description="SecA family profile" evidence="15">
    <location>
        <begin position="2"/>
        <end position="567"/>
    </location>
</feature>
<evidence type="ECO:0000256" key="12">
    <source>
        <dbReference type="HAMAP-Rule" id="MF_01382"/>
    </source>
</evidence>
<dbReference type="InterPro" id="IPR027417">
    <property type="entry name" value="P-loop_NTPase"/>
</dbReference>
<dbReference type="FunFam" id="3.40.50.300:FF:000429">
    <property type="entry name" value="Preprotein translocase subunit SecA"/>
    <property type="match status" value="1"/>
</dbReference>
<dbReference type="InterPro" id="IPR026389">
    <property type="entry name" value="SecA_Actinobact-type"/>
</dbReference>
<evidence type="ECO:0000256" key="6">
    <source>
        <dbReference type="ARBA" id="ARBA00022741"/>
    </source>
</evidence>
<dbReference type="CDD" id="cd17928">
    <property type="entry name" value="DEXDc_SecA"/>
    <property type="match status" value="1"/>
</dbReference>
<dbReference type="GO" id="GO:0005829">
    <property type="term" value="C:cytosol"/>
    <property type="evidence" value="ECO:0007669"/>
    <property type="project" value="TreeGrafter"/>
</dbReference>
<dbReference type="InterPro" id="IPR014018">
    <property type="entry name" value="SecA_motor_DEAD"/>
</dbReference>
<feature type="binding site" evidence="12">
    <location>
        <position position="482"/>
    </location>
    <ligand>
        <name>ATP</name>
        <dbReference type="ChEBI" id="CHEBI:30616"/>
    </ligand>
</feature>
<gene>
    <name evidence="12" type="primary">secA</name>
    <name evidence="16" type="ORF">HNR67_004395</name>
</gene>
<dbReference type="Pfam" id="PF07517">
    <property type="entry name" value="SecA_DEAD"/>
    <property type="match status" value="1"/>
</dbReference>
<dbReference type="SUPFAM" id="SSF52540">
    <property type="entry name" value="P-loop containing nucleoside triphosphate hydrolases"/>
    <property type="match status" value="2"/>
</dbReference>
<dbReference type="InterPro" id="IPR020937">
    <property type="entry name" value="SecA_CS"/>
</dbReference>
<dbReference type="InterPro" id="IPR036670">
    <property type="entry name" value="SecA_X-link_sf"/>
</dbReference>
<dbReference type="NCBIfam" id="TIGR04221">
    <property type="entry name" value="SecA2_Mycobac"/>
    <property type="match status" value="1"/>
</dbReference>
<reference evidence="16 17" key="1">
    <citation type="submission" date="2020-08" db="EMBL/GenBank/DDBJ databases">
        <title>Sequencing the genomes of 1000 actinobacteria strains.</title>
        <authorList>
            <person name="Klenk H.-P."/>
        </authorList>
    </citation>
    <scope>NUCLEOTIDE SEQUENCE [LARGE SCALE GENOMIC DNA]</scope>
    <source>
        <strain evidence="16 17">DSM 44230</strain>
    </source>
</reference>
<dbReference type="InterPro" id="IPR011116">
    <property type="entry name" value="SecA_Wing/Scaffold"/>
</dbReference>
<dbReference type="PRINTS" id="PR00906">
    <property type="entry name" value="SECA"/>
</dbReference>
<evidence type="ECO:0000313" key="17">
    <source>
        <dbReference type="Proteomes" id="UP000533598"/>
    </source>
</evidence>
<dbReference type="InterPro" id="IPR044722">
    <property type="entry name" value="SecA_SF2_C"/>
</dbReference>
<evidence type="ECO:0000256" key="5">
    <source>
        <dbReference type="ARBA" id="ARBA00022490"/>
    </source>
</evidence>
<dbReference type="HAMAP" id="MF_01382">
    <property type="entry name" value="SecA"/>
    <property type="match status" value="1"/>
</dbReference>
<comment type="subcellular location">
    <subcellularLocation>
        <location evidence="12">Cell membrane</location>
        <topology evidence="12">Peripheral membrane protein</topology>
        <orientation evidence="12">Cytoplasmic side</orientation>
    </subcellularLocation>
    <subcellularLocation>
        <location evidence="12">Cytoplasm</location>
    </subcellularLocation>
    <subcellularLocation>
        <location evidence="1">Membrane</location>
        <topology evidence="1">Peripheral membrane protein</topology>
    </subcellularLocation>
    <text evidence="12">Distribution is 50-50.</text>
</comment>
<dbReference type="InterPro" id="IPR011130">
    <property type="entry name" value="SecA_preprotein_X-link_dom"/>
</dbReference>
<dbReference type="GO" id="GO:0065002">
    <property type="term" value="P:intracellular protein transmembrane transport"/>
    <property type="evidence" value="ECO:0007669"/>
    <property type="project" value="UniProtKB-UniRule"/>
</dbReference>
<proteinExistence type="inferred from homology"/>
<dbReference type="PROSITE" id="PS01312">
    <property type="entry name" value="SECA"/>
    <property type="match status" value="1"/>
</dbReference>
<keyword evidence="11 12" id="KW-0472">Membrane</keyword>
<dbReference type="PROSITE" id="PS51194">
    <property type="entry name" value="HELICASE_CTER"/>
    <property type="match status" value="1"/>
</dbReference>
<dbReference type="PROSITE" id="PS51196">
    <property type="entry name" value="SECA_MOTOR_DEAD"/>
    <property type="match status" value="1"/>
</dbReference>
<evidence type="ECO:0000256" key="2">
    <source>
        <dbReference type="ARBA" id="ARBA00007650"/>
    </source>
</evidence>
<dbReference type="AlphaFoldDB" id="A0A7W7FUI2"/>
<name>A0A7W7FUI2_9PSEU</name>
<evidence type="ECO:0000256" key="8">
    <source>
        <dbReference type="ARBA" id="ARBA00022927"/>
    </source>
</evidence>
<evidence type="ECO:0000256" key="7">
    <source>
        <dbReference type="ARBA" id="ARBA00022840"/>
    </source>
</evidence>
<evidence type="ECO:0000259" key="15">
    <source>
        <dbReference type="PROSITE" id="PS51196"/>
    </source>
</evidence>
<dbReference type="Gene3D" id="3.90.1440.10">
    <property type="entry name" value="SecA, preprotein cross-linking domain"/>
    <property type="match status" value="1"/>
</dbReference>
<dbReference type="PANTHER" id="PTHR30612:SF0">
    <property type="entry name" value="CHLOROPLAST PROTEIN-TRANSPORTING ATPASE"/>
    <property type="match status" value="1"/>
</dbReference>
<comment type="function">
    <text evidence="12">Part of the Sec protein translocase complex. Interacts with the SecYEG preprotein conducting channel. Has a central role in coupling the hydrolysis of ATP to the transfer of proteins into and across the cell membrane, serving as an ATP-driven molecular motor driving the stepwise translocation of polypeptide chains across the membrane.</text>
</comment>
<dbReference type="GO" id="GO:0043952">
    <property type="term" value="P:protein transport by the Sec complex"/>
    <property type="evidence" value="ECO:0007669"/>
    <property type="project" value="TreeGrafter"/>
</dbReference>
<dbReference type="EC" id="7.4.2.8" evidence="12"/>
<dbReference type="Gene3D" id="1.10.3060.10">
    <property type="entry name" value="Helical scaffold and wing domains of SecA"/>
    <property type="match status" value="1"/>
</dbReference>
<feature type="binding site" evidence="12">
    <location>
        <position position="76"/>
    </location>
    <ligand>
        <name>ATP</name>
        <dbReference type="ChEBI" id="CHEBI:30616"/>
    </ligand>
</feature>
<dbReference type="PROSITE" id="PS51192">
    <property type="entry name" value="HELICASE_ATP_BIND_1"/>
    <property type="match status" value="1"/>
</dbReference>
<dbReference type="GO" id="GO:0005886">
    <property type="term" value="C:plasma membrane"/>
    <property type="evidence" value="ECO:0007669"/>
    <property type="project" value="UniProtKB-SubCell"/>
</dbReference>
<keyword evidence="9 12" id="KW-1278">Translocase</keyword>
<evidence type="ECO:0000256" key="3">
    <source>
        <dbReference type="ARBA" id="ARBA00022448"/>
    </source>
</evidence>
<keyword evidence="7 12" id="KW-0067">ATP-binding</keyword>
<dbReference type="PANTHER" id="PTHR30612">
    <property type="entry name" value="SECA INNER MEMBRANE COMPONENT OF SEC PROTEIN SECRETION SYSTEM"/>
    <property type="match status" value="1"/>
</dbReference>
<dbReference type="GO" id="GO:0005524">
    <property type="term" value="F:ATP binding"/>
    <property type="evidence" value="ECO:0007669"/>
    <property type="project" value="UniProtKB-UniRule"/>
</dbReference>
<feature type="binding site" evidence="12">
    <location>
        <begin position="94"/>
        <end position="98"/>
    </location>
    <ligand>
        <name>ATP</name>
        <dbReference type="ChEBI" id="CHEBI:30616"/>
    </ligand>
</feature>
<dbReference type="Proteomes" id="UP000533598">
    <property type="component" value="Unassembled WGS sequence"/>
</dbReference>
<keyword evidence="4 12" id="KW-1003">Cell membrane</keyword>
<keyword evidence="17" id="KW-1185">Reference proteome</keyword>
<dbReference type="SMART" id="SM00957">
    <property type="entry name" value="SecA_DEAD"/>
    <property type="match status" value="1"/>
</dbReference>
<dbReference type="Pfam" id="PF21090">
    <property type="entry name" value="P-loop_SecA"/>
    <property type="match status" value="1"/>
</dbReference>
<dbReference type="InterPro" id="IPR014001">
    <property type="entry name" value="Helicase_ATP-bd"/>
</dbReference>
<dbReference type="SUPFAM" id="SSF81767">
    <property type="entry name" value="Pre-protein crosslinking domain of SecA"/>
    <property type="match status" value="1"/>
</dbReference>
<evidence type="ECO:0000256" key="9">
    <source>
        <dbReference type="ARBA" id="ARBA00022967"/>
    </source>
</evidence>
<dbReference type="CDD" id="cd18803">
    <property type="entry name" value="SF2_C_secA"/>
    <property type="match status" value="1"/>
</dbReference>
<comment type="similarity">
    <text evidence="2 12">Belongs to the SecA family.</text>
</comment>
<keyword evidence="10 12" id="KW-0811">Translocation</keyword>
<keyword evidence="5 12" id="KW-0963">Cytoplasm</keyword>
<sequence>MRRMFWKLLRGKAERARTRSAKLVTASGAHAEWAAGFTDAELTAAAAEHVDDLLKFLAVAREAADRALGERPFDEQLLGAARLLAGDVVEMATGEGKTLSGAIAAAAFALRGRSVHVVSVNDYLARRDAEWMAPLYALFGVTVGWVGSVSTKAERREAYAAQVTYAPVSEIGFDLLRDRLATSVAALVAPENDVAIVDEADSVLVDEARVPLVLAGAAEGVAPSRSITELVRTLRPGVDFTGDQEGRNVALTDVGAAVVEASLEIDLYSEEHISSTLTLVNLALHARVLLIKDVHYLVKDGQVHLINESRGRVANLQRWPDGLQAAVEAKEGLAPSESGEVLDTMTVQGLIRRYKTVCGMTGTAVVAAEQLQTFYNLEVAKIPPHRPFVRVDEPDRLFDTVEEKETAIVEHVLEVHATGQPILLGTLDVAESERLADRLRAAGVECTVLNAKNDAKEAAIIAEAGTYGTVTVSTQMAGRGTDIRLGGADQHDAERVRETGGLYVIGTGRQLSRRLDDQLRGRAGRQGDPGRSVFFVSLTDELVLRYGPVRNPKMIDHLQRVADAEMLTTHSNTWRYNQLLEHQRDQLAKDRDEVLRTDRALKDLEGPAAERLKELRAEDIPEEVLEETARRVTLHHMDRCWADHLALLAELRETIHLRALARENPLDEFHRVAIPAFRQDLPAELTARTVETFDAVPITAEGADLPAAGIIRPTSTWTYMVQDNPSGSELTRSIDGIAKLVRRRSGGKVSAPADT</sequence>
<evidence type="ECO:0000256" key="4">
    <source>
        <dbReference type="ARBA" id="ARBA00022475"/>
    </source>
</evidence>
<dbReference type="InterPro" id="IPR000185">
    <property type="entry name" value="SecA"/>
</dbReference>
<dbReference type="GO" id="GO:0017038">
    <property type="term" value="P:protein import"/>
    <property type="evidence" value="ECO:0007669"/>
    <property type="project" value="InterPro"/>
</dbReference>
<evidence type="ECO:0000256" key="10">
    <source>
        <dbReference type="ARBA" id="ARBA00023010"/>
    </source>
</evidence>
<keyword evidence="8 12" id="KW-0653">Protein transport</keyword>
<dbReference type="Pfam" id="PF01043">
    <property type="entry name" value="SecA_PP_bind"/>
    <property type="match status" value="1"/>
</dbReference>
<accession>A0A7W7FUI2</accession>
<feature type="domain" description="Helicase ATP-binding" evidence="13">
    <location>
        <begin position="78"/>
        <end position="237"/>
    </location>
</feature>
<organism evidence="16 17">
    <name type="scientific">Crossiella cryophila</name>
    <dbReference type="NCBI Taxonomy" id="43355"/>
    <lineage>
        <taxon>Bacteria</taxon>
        <taxon>Bacillati</taxon>
        <taxon>Actinomycetota</taxon>
        <taxon>Actinomycetes</taxon>
        <taxon>Pseudonocardiales</taxon>
        <taxon>Pseudonocardiaceae</taxon>
        <taxon>Crossiella</taxon>
    </lineage>
</organism>
<protein>
    <recommendedName>
        <fullName evidence="12">Protein translocase subunit SecA</fullName>
        <ecNumber evidence="12">7.4.2.8</ecNumber>
    </recommendedName>
</protein>
<dbReference type="GO" id="GO:0008564">
    <property type="term" value="F:protein-exporting ATPase activity"/>
    <property type="evidence" value="ECO:0007669"/>
    <property type="project" value="UniProtKB-EC"/>
</dbReference>
<dbReference type="InterPro" id="IPR036266">
    <property type="entry name" value="SecA_Wing/Scaffold_sf"/>
</dbReference>
<dbReference type="SMART" id="SM00958">
    <property type="entry name" value="SecA_PP_bind"/>
    <property type="match status" value="1"/>
</dbReference>
<evidence type="ECO:0000259" key="14">
    <source>
        <dbReference type="PROSITE" id="PS51194"/>
    </source>
</evidence>
<dbReference type="GO" id="GO:0006605">
    <property type="term" value="P:protein targeting"/>
    <property type="evidence" value="ECO:0007669"/>
    <property type="project" value="UniProtKB-UniRule"/>
</dbReference>
<keyword evidence="6 12" id="KW-0547">Nucleotide-binding</keyword>
<comment type="caution">
    <text evidence="16">The sequence shown here is derived from an EMBL/GenBank/DDBJ whole genome shotgun (WGS) entry which is preliminary data.</text>
</comment>
<dbReference type="SUPFAM" id="SSF81886">
    <property type="entry name" value="Helical scaffold and wing domains of SecA"/>
    <property type="match status" value="1"/>
</dbReference>
<comment type="subunit">
    <text evidence="12">Monomer and homodimer. Part of the essential Sec protein translocation apparatus which comprises SecA, SecYEG and auxiliary proteins SecDF. Other proteins may also be involved.</text>
</comment>
<dbReference type="GO" id="GO:0031522">
    <property type="term" value="C:cell envelope Sec protein transport complex"/>
    <property type="evidence" value="ECO:0007669"/>
    <property type="project" value="TreeGrafter"/>
</dbReference>
<feature type="domain" description="Helicase C-terminal" evidence="14">
    <location>
        <begin position="393"/>
        <end position="587"/>
    </location>
</feature>
<dbReference type="Pfam" id="PF07516">
    <property type="entry name" value="SecA_SW"/>
    <property type="match status" value="1"/>
</dbReference>
<dbReference type="Gene3D" id="3.40.50.300">
    <property type="entry name" value="P-loop containing nucleotide triphosphate hydrolases"/>
    <property type="match status" value="3"/>
</dbReference>
<dbReference type="InterPro" id="IPR001650">
    <property type="entry name" value="Helicase_C-like"/>
</dbReference>
<comment type="catalytic activity">
    <reaction evidence="12">
        <text>ATP + H2O + cellular proteinSide 1 = ADP + phosphate + cellular proteinSide 2.</text>
        <dbReference type="EC" id="7.4.2.8"/>
    </reaction>
</comment>
<dbReference type="EMBL" id="JACHMH010000001">
    <property type="protein sequence ID" value="MBB4678277.1"/>
    <property type="molecule type" value="Genomic_DNA"/>
</dbReference>
<evidence type="ECO:0000313" key="16">
    <source>
        <dbReference type="EMBL" id="MBB4678277.1"/>
    </source>
</evidence>
<keyword evidence="3 12" id="KW-0813">Transport</keyword>
<evidence type="ECO:0000259" key="13">
    <source>
        <dbReference type="PROSITE" id="PS51192"/>
    </source>
</evidence>
<evidence type="ECO:0000256" key="1">
    <source>
        <dbReference type="ARBA" id="ARBA00004170"/>
    </source>
</evidence>
<evidence type="ECO:0000256" key="11">
    <source>
        <dbReference type="ARBA" id="ARBA00023136"/>
    </source>
</evidence>